<sequence length="223" mass="25480">MAQSQSSTDVHQDELCPPSKRYALMDDNKKVDLENSISLLFKESNNTNSLSQIHKAGRNSKDIVGMKILDWIITNEMKLMENYRLYAEVFGVDVPTTQSQPTESTQGTHRTTSAPRLCIHLRRYTRLTQPTLIPTIDEEDVLILQDTLQLDEGSENIEETVEVTSSPLRNDDDQVDPGTRLEPRSDKESPNVEKIANILQRVNAIKEEEESSGYDYELRRRDN</sequence>
<reference evidence="2" key="1">
    <citation type="journal article" date="2019" name="Sci. Rep.">
        <title>Draft genome of Tanacetum cinerariifolium, the natural source of mosquito coil.</title>
        <authorList>
            <person name="Yamashiro T."/>
            <person name="Shiraishi A."/>
            <person name="Satake H."/>
            <person name="Nakayama K."/>
        </authorList>
    </citation>
    <scope>NUCLEOTIDE SEQUENCE</scope>
</reference>
<dbReference type="AlphaFoldDB" id="A0A6L2K8V9"/>
<comment type="caution">
    <text evidence="2">The sequence shown here is derived from an EMBL/GenBank/DDBJ whole genome shotgun (WGS) entry which is preliminary data.</text>
</comment>
<evidence type="ECO:0000313" key="2">
    <source>
        <dbReference type="EMBL" id="GEU45873.1"/>
    </source>
</evidence>
<name>A0A6L2K8V9_TANCI</name>
<feature type="region of interest" description="Disordered" evidence="1">
    <location>
        <begin position="160"/>
        <end position="191"/>
    </location>
</feature>
<organism evidence="2">
    <name type="scientific">Tanacetum cinerariifolium</name>
    <name type="common">Dalmatian daisy</name>
    <name type="synonym">Chrysanthemum cinerariifolium</name>
    <dbReference type="NCBI Taxonomy" id="118510"/>
    <lineage>
        <taxon>Eukaryota</taxon>
        <taxon>Viridiplantae</taxon>
        <taxon>Streptophyta</taxon>
        <taxon>Embryophyta</taxon>
        <taxon>Tracheophyta</taxon>
        <taxon>Spermatophyta</taxon>
        <taxon>Magnoliopsida</taxon>
        <taxon>eudicotyledons</taxon>
        <taxon>Gunneridae</taxon>
        <taxon>Pentapetalae</taxon>
        <taxon>asterids</taxon>
        <taxon>campanulids</taxon>
        <taxon>Asterales</taxon>
        <taxon>Asteraceae</taxon>
        <taxon>Asteroideae</taxon>
        <taxon>Anthemideae</taxon>
        <taxon>Anthemidinae</taxon>
        <taxon>Tanacetum</taxon>
    </lineage>
</organism>
<protein>
    <submittedName>
        <fullName evidence="2">Uncharacterized protein</fullName>
    </submittedName>
</protein>
<feature type="compositionally biased region" description="Basic and acidic residues" evidence="1">
    <location>
        <begin position="179"/>
        <end position="191"/>
    </location>
</feature>
<accession>A0A6L2K8V9</accession>
<proteinExistence type="predicted"/>
<evidence type="ECO:0000256" key="1">
    <source>
        <dbReference type="SAM" id="MobiDB-lite"/>
    </source>
</evidence>
<dbReference type="EMBL" id="BKCJ010002046">
    <property type="protein sequence ID" value="GEU45873.1"/>
    <property type="molecule type" value="Genomic_DNA"/>
</dbReference>
<gene>
    <name evidence="2" type="ORF">Tci_017851</name>
</gene>